<dbReference type="EMBL" id="FNCF01000001">
    <property type="protein sequence ID" value="SDF64771.1"/>
    <property type="molecule type" value="Genomic_DNA"/>
</dbReference>
<dbReference type="InterPro" id="IPR036196">
    <property type="entry name" value="Ptyr_pPase_sf"/>
</dbReference>
<evidence type="ECO:0000313" key="2">
    <source>
        <dbReference type="EMBL" id="SDF64771.1"/>
    </source>
</evidence>
<evidence type="ECO:0000259" key="1">
    <source>
        <dbReference type="SMART" id="SM00226"/>
    </source>
</evidence>
<evidence type="ECO:0000313" key="3">
    <source>
        <dbReference type="Proteomes" id="UP000198863"/>
    </source>
</evidence>
<name>A0A1G7MSY0_9ACTN</name>
<keyword evidence="3" id="KW-1185">Reference proteome</keyword>
<protein>
    <submittedName>
        <fullName evidence="2">Protein-tyrosine phosphatase</fullName>
    </submittedName>
</protein>
<dbReference type="RefSeq" id="WP_091058383.1">
    <property type="nucleotide sequence ID" value="NZ_FNCF01000001.1"/>
</dbReference>
<reference evidence="3" key="1">
    <citation type="submission" date="2016-10" db="EMBL/GenBank/DDBJ databases">
        <authorList>
            <person name="Varghese N."/>
            <person name="Submissions S."/>
        </authorList>
    </citation>
    <scope>NUCLEOTIDE SEQUENCE [LARGE SCALE GENOMIC DNA]</scope>
    <source>
        <strain evidence="3">DSM 44526</strain>
    </source>
</reference>
<proteinExistence type="predicted"/>
<dbReference type="OrthoDB" id="9784339at2"/>
<sequence>MRIVFVCTTNVWGSAMADLMARSLLAQWDPDRNLIQIESVGVRPQIGAVIPAPAQRVLAGLGLRAENHRARWMTSEVLDHADLVLTMGAIQRDAALALHPLRLRSTFTLLEAARLCDALQVEVPLAPEFEAHARAFVAGMASLRRFHRAFDGSDDLPDLIGNEADIVAVAEQIQACVARILRSLVQPYAKTGTEAPGVQPTATAVA</sequence>
<dbReference type="Pfam" id="PF01451">
    <property type="entry name" value="LMWPc"/>
    <property type="match status" value="1"/>
</dbReference>
<dbReference type="SUPFAM" id="SSF52788">
    <property type="entry name" value="Phosphotyrosine protein phosphatases I"/>
    <property type="match status" value="1"/>
</dbReference>
<dbReference type="Proteomes" id="UP000198863">
    <property type="component" value="Unassembled WGS sequence"/>
</dbReference>
<dbReference type="AlphaFoldDB" id="A0A1G7MSY0"/>
<accession>A0A1G7MSY0</accession>
<dbReference type="Gene3D" id="3.40.50.2300">
    <property type="match status" value="1"/>
</dbReference>
<dbReference type="SMART" id="SM00226">
    <property type="entry name" value="LMWPc"/>
    <property type="match status" value="1"/>
</dbReference>
<dbReference type="InterPro" id="IPR023485">
    <property type="entry name" value="Ptyr_pPase"/>
</dbReference>
<feature type="domain" description="Phosphotyrosine protein phosphatase I" evidence="1">
    <location>
        <begin position="1"/>
        <end position="125"/>
    </location>
</feature>
<gene>
    <name evidence="2" type="ORF">SAMN05660324_0769</name>
</gene>
<organism evidence="2 3">
    <name type="scientific">Klenkia brasiliensis</name>
    <dbReference type="NCBI Taxonomy" id="333142"/>
    <lineage>
        <taxon>Bacteria</taxon>
        <taxon>Bacillati</taxon>
        <taxon>Actinomycetota</taxon>
        <taxon>Actinomycetes</taxon>
        <taxon>Geodermatophilales</taxon>
        <taxon>Geodermatophilaceae</taxon>
        <taxon>Klenkia</taxon>
    </lineage>
</organism>